<name>A0ACB5U6U1_CANBO</name>
<comment type="caution">
    <text evidence="1">The sequence shown here is derived from an EMBL/GenBank/DDBJ whole genome shotgun (WGS) entry which is preliminary data.</text>
</comment>
<keyword evidence="2" id="KW-1185">Reference proteome</keyword>
<proteinExistence type="predicted"/>
<reference evidence="1" key="1">
    <citation type="submission" date="2023-04" db="EMBL/GenBank/DDBJ databases">
        <title>Candida boidinii NBRC 1967.</title>
        <authorList>
            <person name="Ichikawa N."/>
            <person name="Sato H."/>
            <person name="Tonouchi N."/>
        </authorList>
    </citation>
    <scope>NUCLEOTIDE SEQUENCE</scope>
    <source>
        <strain evidence="1">NBRC 1967</strain>
    </source>
</reference>
<dbReference type="EMBL" id="BSXV01006259">
    <property type="protein sequence ID" value="GMF03564.1"/>
    <property type="molecule type" value="Genomic_DNA"/>
</dbReference>
<gene>
    <name evidence="1" type="ORF">Cboi01_000633900</name>
</gene>
<sequence>MNLKKTGLTPFESSLRTGLTPSIPGVPPPLNSNPSANTISMFLGLPSGPMTPTGFSSLLGITSTTPNKTPIPGISSSNQHNHPQQQPNLNGINTTNTTNSVNMQLKLPEPGSLHNSNPVKLEQPYQVVPGSSNSSSTTISASIYHNQ</sequence>
<protein>
    <submittedName>
        <fullName evidence="1">Unnamed protein product</fullName>
    </submittedName>
</protein>
<organism evidence="1 2">
    <name type="scientific">Candida boidinii</name>
    <name type="common">Yeast</name>
    <dbReference type="NCBI Taxonomy" id="5477"/>
    <lineage>
        <taxon>Eukaryota</taxon>
        <taxon>Fungi</taxon>
        <taxon>Dikarya</taxon>
        <taxon>Ascomycota</taxon>
        <taxon>Saccharomycotina</taxon>
        <taxon>Pichiomycetes</taxon>
        <taxon>Pichiales</taxon>
        <taxon>Pichiaceae</taxon>
        <taxon>Ogataea</taxon>
        <taxon>Ogataea/Candida clade</taxon>
    </lineage>
</organism>
<evidence type="ECO:0000313" key="2">
    <source>
        <dbReference type="Proteomes" id="UP001165101"/>
    </source>
</evidence>
<accession>A0ACB5U6U1</accession>
<dbReference type="Proteomes" id="UP001165101">
    <property type="component" value="Unassembled WGS sequence"/>
</dbReference>
<evidence type="ECO:0000313" key="1">
    <source>
        <dbReference type="EMBL" id="GMF03564.1"/>
    </source>
</evidence>